<reference evidence="1 2" key="1">
    <citation type="submission" date="2024-09" db="EMBL/GenBank/DDBJ databases">
        <authorList>
            <person name="Sun Q."/>
            <person name="Mori K."/>
        </authorList>
    </citation>
    <scope>NUCLEOTIDE SEQUENCE [LARGE SCALE GENOMIC DNA]</scope>
    <source>
        <strain evidence="1 2">CECT 9424</strain>
    </source>
</reference>
<protein>
    <recommendedName>
        <fullName evidence="3">Lipid A 3-O-deacylase (PagL)</fullName>
    </recommendedName>
</protein>
<evidence type="ECO:0008006" key="3">
    <source>
        <dbReference type="Google" id="ProtNLM"/>
    </source>
</evidence>
<organism evidence="1 2">
    <name type="scientific">Roseovarius ramblicola</name>
    <dbReference type="NCBI Taxonomy" id="2022336"/>
    <lineage>
        <taxon>Bacteria</taxon>
        <taxon>Pseudomonadati</taxon>
        <taxon>Pseudomonadota</taxon>
        <taxon>Alphaproteobacteria</taxon>
        <taxon>Rhodobacterales</taxon>
        <taxon>Roseobacteraceae</taxon>
        <taxon>Roseovarius</taxon>
    </lineage>
</organism>
<keyword evidence="2" id="KW-1185">Reference proteome</keyword>
<dbReference type="EMBL" id="JBHMEC010000009">
    <property type="protein sequence ID" value="MFB9149207.1"/>
    <property type="molecule type" value="Genomic_DNA"/>
</dbReference>
<evidence type="ECO:0000313" key="1">
    <source>
        <dbReference type="EMBL" id="MFB9149207.1"/>
    </source>
</evidence>
<sequence>MLERLILVLALLPWLATAVQGGAWPRARGEGFLSTSATVEGPDEFGLYRQNFSLYAEYGATARLTFGVDLGGDIQRMTKAIGLLRWPLGRPSRPLKLALEIGAGQVEGENALRPAVSVGREFSLGTHHGWLNADTRAILFTGGGTAYETDLTAGLSLGARIKAMVQFQAGVPAQGRDYLRLAPSLVYEARPGTHIEFGVSEPLSGGGERGIKLGLWRKF</sequence>
<comment type="caution">
    <text evidence="1">The sequence shown here is derived from an EMBL/GenBank/DDBJ whole genome shotgun (WGS) entry which is preliminary data.</text>
</comment>
<evidence type="ECO:0000313" key="2">
    <source>
        <dbReference type="Proteomes" id="UP001589670"/>
    </source>
</evidence>
<dbReference type="RefSeq" id="WP_377067883.1">
    <property type="nucleotide sequence ID" value="NZ_JBHMEC010000009.1"/>
</dbReference>
<gene>
    <name evidence="1" type="ORF">ACFFU4_05510</name>
</gene>
<accession>A0ABV5HXR1</accession>
<proteinExistence type="predicted"/>
<dbReference type="Proteomes" id="UP001589670">
    <property type="component" value="Unassembled WGS sequence"/>
</dbReference>
<name>A0ABV5HXR1_9RHOB</name>